<reference evidence="3 4" key="1">
    <citation type="journal article" date="2008" name="Int. J. Syst. Evol. Microbiol.">
        <title>Luteimonas marina sp. nov., isolated from seawater.</title>
        <authorList>
            <person name="Baik K.S."/>
            <person name="Park S.C."/>
            <person name="Kim M.S."/>
            <person name="Kim E.M."/>
            <person name="Park C."/>
            <person name="Chun J."/>
            <person name="Seong C.N."/>
        </authorList>
    </citation>
    <scope>NUCLEOTIDE SEQUENCE [LARGE SCALE GENOMIC DNA]</scope>
    <source>
        <strain evidence="3 4">FR1330</strain>
    </source>
</reference>
<keyword evidence="1" id="KW-0732">Signal</keyword>
<gene>
    <name evidence="3" type="ORF">FQY83_13985</name>
</gene>
<evidence type="ECO:0000256" key="1">
    <source>
        <dbReference type="SAM" id="SignalP"/>
    </source>
</evidence>
<feature type="domain" description="BPP" evidence="2">
    <location>
        <begin position="38"/>
        <end position="353"/>
    </location>
</feature>
<dbReference type="EMBL" id="VOHK01000006">
    <property type="protein sequence ID" value="TWT18486.1"/>
    <property type="molecule type" value="Genomic_DNA"/>
</dbReference>
<dbReference type="PROSITE" id="PS51662">
    <property type="entry name" value="BP_PHYTASE"/>
    <property type="match status" value="2"/>
</dbReference>
<feature type="chain" id="PRO_5022665081" evidence="1">
    <location>
        <begin position="38"/>
        <end position="701"/>
    </location>
</feature>
<dbReference type="AlphaFoldDB" id="A0A5C5TXJ3"/>
<evidence type="ECO:0000313" key="3">
    <source>
        <dbReference type="EMBL" id="TWT18486.1"/>
    </source>
</evidence>
<proteinExistence type="predicted"/>
<dbReference type="Pfam" id="PF02333">
    <property type="entry name" value="Phytase"/>
    <property type="match status" value="2"/>
</dbReference>
<feature type="domain" description="BPP" evidence="2">
    <location>
        <begin position="363"/>
        <end position="694"/>
    </location>
</feature>
<feature type="signal peptide" evidence="1">
    <location>
        <begin position="1"/>
        <end position="37"/>
    </location>
</feature>
<protein>
    <submittedName>
        <fullName evidence="3">Phytase</fullName>
    </submittedName>
</protein>
<dbReference type="SUPFAM" id="SSF50956">
    <property type="entry name" value="Thermostable phytase (3-phytase)"/>
    <property type="match status" value="2"/>
</dbReference>
<comment type="caution">
    <text evidence="3">The sequence shown here is derived from an EMBL/GenBank/DDBJ whole genome shotgun (WGS) entry which is preliminary data.</text>
</comment>
<evidence type="ECO:0000259" key="2">
    <source>
        <dbReference type="PROSITE" id="PS51662"/>
    </source>
</evidence>
<dbReference type="InterPro" id="IPR003431">
    <property type="entry name" value="B-propeller_Phytase"/>
</dbReference>
<dbReference type="InterPro" id="IPR011042">
    <property type="entry name" value="6-blade_b-propeller_TolB-like"/>
</dbReference>
<keyword evidence="4" id="KW-1185">Reference proteome</keyword>
<sequence length="701" mass="73198">MSRTRQEWTGGTMKNRLYIGYVLALAACGLLPRAAHAGDAAPQQDATVKAAASTAATASSEIGSAALILAADGRGEPRIVAATALGGLELYALDGRRLGTTPAGEVVAVDVGYGVRLGGTTATVVAAIDTTTQSLRLFRFANDRLVEVGARAIALGFAAEGLCLYRHPLDGALHVFVVGDGGEVDQQVVYATAEGRLDARQVRRIGVPSPLKQCAVDATGGHVYASEENVGIWRFNADPEADVSAALVDSPRGHIDEEVGGLAVHDGGAGSRWLIASNASAGTLNVYDLDRDAAFVASVAVAARDGSEVDEPGPLHATSAAIGRRYPHGVLLVADEDGPDVKSIPIDALAAAIGASPGRAPAPVAGTQPVPAVVPLAETAPVESYGDAADDPAIWAHPTHPERSVVVATDKKAGLYVYDMQGQVKQFLPDGKMNNVDLRDGFRLGDEDITLVAASNRTDKTIALYRLAPETAQLSDVADGPQPTGMLDPYGLCMYRSARSGETYVFVNGDDTVKRQWRLADAGNGRVRTELVRELAFDSQTEGCVADDAAGVLYVGEEDVALWKLPADPDGGDAMTAVDRVDANPAIKDDLEGVGLYDLGDGRGYIVVSSQGNDTYAVYRREGDQAYLGSFAVAADPARGIDGISETDGLDVSSANLGPGLEHGAMVAQDGRNVLPVQNQNYKIVPWQAIAEALGLEMRQP</sequence>
<dbReference type="Proteomes" id="UP000319980">
    <property type="component" value="Unassembled WGS sequence"/>
</dbReference>
<organism evidence="3 4">
    <name type="scientific">Luteimonas marina</name>
    <dbReference type="NCBI Taxonomy" id="488485"/>
    <lineage>
        <taxon>Bacteria</taxon>
        <taxon>Pseudomonadati</taxon>
        <taxon>Pseudomonadota</taxon>
        <taxon>Gammaproteobacteria</taxon>
        <taxon>Lysobacterales</taxon>
        <taxon>Lysobacteraceae</taxon>
        <taxon>Luteimonas</taxon>
    </lineage>
</organism>
<evidence type="ECO:0000313" key="4">
    <source>
        <dbReference type="Proteomes" id="UP000319980"/>
    </source>
</evidence>
<accession>A0A5C5TXJ3</accession>
<name>A0A5C5TXJ3_9GAMM</name>
<dbReference type="Gene3D" id="2.120.10.30">
    <property type="entry name" value="TolB, C-terminal domain"/>
    <property type="match status" value="2"/>
</dbReference>
<dbReference type="GO" id="GO:0016158">
    <property type="term" value="F:inositol hexakisphosphate 3-phosphatase activity"/>
    <property type="evidence" value="ECO:0007669"/>
    <property type="project" value="InterPro"/>
</dbReference>
<dbReference type="PROSITE" id="PS51257">
    <property type="entry name" value="PROKAR_LIPOPROTEIN"/>
    <property type="match status" value="1"/>
</dbReference>